<evidence type="ECO:0000313" key="2">
    <source>
        <dbReference type="EMBL" id="NBG67286.1"/>
    </source>
</evidence>
<protein>
    <submittedName>
        <fullName evidence="2">DUF1573 domain-containing protein</fullName>
    </submittedName>
</protein>
<accession>A0A6N9NKQ8</accession>
<dbReference type="PROSITE" id="PS51257">
    <property type="entry name" value="PROKAR_LIPOPROTEIN"/>
    <property type="match status" value="1"/>
</dbReference>
<evidence type="ECO:0000313" key="3">
    <source>
        <dbReference type="Proteomes" id="UP000470771"/>
    </source>
</evidence>
<keyword evidence="1" id="KW-0732">Signal</keyword>
<name>A0A6N9NKQ8_9FLAO</name>
<sequence length="157" mass="16910">MKRVFYLASVAALIGFSACNQAEKNPEEPAISTDVINIPSDEDNEEAAKQLAAFEFENIVYEFGEITQGEKVQTTFKFTNSGESDLIISDAKGSCGCTVPIYPKNPIAPGETGEIEVVFDSEGKMGQQNKTVTLIANTKPNTTVLALKGNVLTPETK</sequence>
<proteinExistence type="predicted"/>
<dbReference type="PANTHER" id="PTHR37833">
    <property type="entry name" value="LIPOPROTEIN-RELATED"/>
    <property type="match status" value="1"/>
</dbReference>
<reference evidence="2 3" key="1">
    <citation type="submission" date="2019-12" db="EMBL/GenBank/DDBJ databases">
        <authorList>
            <person name="Zhao J."/>
        </authorList>
    </citation>
    <scope>NUCLEOTIDE SEQUENCE [LARGE SCALE GENOMIC DNA]</scope>
    <source>
        <strain evidence="2 3">S-15</strain>
    </source>
</reference>
<feature type="signal peptide" evidence="1">
    <location>
        <begin position="1"/>
        <end position="22"/>
    </location>
</feature>
<dbReference type="PANTHER" id="PTHR37833:SF1">
    <property type="entry name" value="SIGNAL PEPTIDE PROTEIN"/>
    <property type="match status" value="1"/>
</dbReference>
<organism evidence="2 3">
    <name type="scientific">Acidiluteibacter ferrifornacis</name>
    <dbReference type="NCBI Taxonomy" id="2692424"/>
    <lineage>
        <taxon>Bacteria</taxon>
        <taxon>Pseudomonadati</taxon>
        <taxon>Bacteroidota</taxon>
        <taxon>Flavobacteriia</taxon>
        <taxon>Flavobacteriales</taxon>
        <taxon>Cryomorphaceae</taxon>
        <taxon>Acidiluteibacter</taxon>
    </lineage>
</organism>
<dbReference type="Proteomes" id="UP000470771">
    <property type="component" value="Unassembled WGS sequence"/>
</dbReference>
<dbReference type="AlphaFoldDB" id="A0A6N9NKQ8"/>
<evidence type="ECO:0000256" key="1">
    <source>
        <dbReference type="SAM" id="SignalP"/>
    </source>
</evidence>
<dbReference type="RefSeq" id="WP_160634238.1">
    <property type="nucleotide sequence ID" value="NZ_WWNE01000018.1"/>
</dbReference>
<dbReference type="InterPro" id="IPR013783">
    <property type="entry name" value="Ig-like_fold"/>
</dbReference>
<feature type="chain" id="PRO_5027030691" evidence="1">
    <location>
        <begin position="23"/>
        <end position="157"/>
    </location>
</feature>
<dbReference type="Pfam" id="PF07610">
    <property type="entry name" value="DUF1573"/>
    <property type="match status" value="1"/>
</dbReference>
<dbReference type="Gene3D" id="2.60.40.10">
    <property type="entry name" value="Immunoglobulins"/>
    <property type="match status" value="1"/>
</dbReference>
<comment type="caution">
    <text evidence="2">The sequence shown here is derived from an EMBL/GenBank/DDBJ whole genome shotgun (WGS) entry which is preliminary data.</text>
</comment>
<keyword evidence="3" id="KW-1185">Reference proteome</keyword>
<gene>
    <name evidence="2" type="ORF">GQN54_14250</name>
</gene>
<dbReference type="EMBL" id="WWNE01000018">
    <property type="protein sequence ID" value="NBG67286.1"/>
    <property type="molecule type" value="Genomic_DNA"/>
</dbReference>
<dbReference type="InterPro" id="IPR011467">
    <property type="entry name" value="DUF1573"/>
</dbReference>